<evidence type="ECO:0000256" key="3">
    <source>
        <dbReference type="ARBA" id="ARBA00023015"/>
    </source>
</evidence>
<reference evidence="8 9" key="1">
    <citation type="journal article" date="2011" name="BMC Genomics">
        <title>Genome-wide analysis of the role of GlnR in Streptomyces venezuelae provides new insights into global nitrogen regulation in actinomycetes.</title>
        <authorList>
            <person name="Pullan S.T."/>
            <person name="Bibb M.J."/>
            <person name="Merrick M."/>
        </authorList>
    </citation>
    <scope>NUCLEOTIDE SEQUENCE [LARGE SCALE GENOMIC DNA]</scope>
    <source>
        <strain evidence="8">ATCC 10712</strain>
    </source>
</reference>
<sequence>MKPIQRDLVSAANPAGQPPDPDDLVFRLGRWSAGRGPLYLLLAARLRRLVDEGALPPGALLPPDRRLAKALAVGRTTVVAAYDTLRQEGRLVRRQGSGTRVARAALAAEAPRAGEAPPPRVTETSNPLFLHLLEAPDGVILLSCAAPAQPPPELAEAYRALVLPEADLGYHPAGLGVLRAAVARRYAARGVPTAPEQILVTTGAQQGLSLLARLLLAPGDGVLVEAPTYPGALDLFREAAAVPLPVAVGPEGIDVAEAVRVMERHRPALAYVIPRFQNPTGAVLPPLAGRRLVEAANALGVPLVDDEVLDELGFDDLAFDDPAGGPGGASLSSCGEVIAIGSLSKIVWGGLRIGWVRGPAPLVARLARLKALHDLGCDVPSQLVAARLLDDFAPVRAARLRALRAGHAHLRAELARLLPSWSCAPVTGGQTLWVRLPHGDGVSFAQLALRHGVAVLPGATTDALGGSVRHLRLHFLLAPEVLTEAVRRLAAAWAEYAPVQEPGRASLRGITL</sequence>
<dbReference type="Pfam" id="PF00155">
    <property type="entry name" value="Aminotran_1_2"/>
    <property type="match status" value="1"/>
</dbReference>
<evidence type="ECO:0000259" key="7">
    <source>
        <dbReference type="PROSITE" id="PS50949"/>
    </source>
</evidence>
<proteinExistence type="inferred from homology"/>
<protein>
    <recommendedName>
        <fullName evidence="7">HTH gntR-type domain-containing protein</fullName>
    </recommendedName>
</protein>
<dbReference type="InterPro" id="IPR000524">
    <property type="entry name" value="Tscrpt_reg_HTH_GntR"/>
</dbReference>
<dbReference type="STRING" id="953739.SVEN_3578"/>
<evidence type="ECO:0000256" key="1">
    <source>
        <dbReference type="ARBA" id="ARBA00005384"/>
    </source>
</evidence>
<dbReference type="InterPro" id="IPR015424">
    <property type="entry name" value="PyrdxlP-dep_Trfase"/>
</dbReference>
<dbReference type="GO" id="GO:0003700">
    <property type="term" value="F:DNA-binding transcription factor activity"/>
    <property type="evidence" value="ECO:0007669"/>
    <property type="project" value="InterPro"/>
</dbReference>
<dbReference type="EMBL" id="FR845719">
    <property type="protein sequence ID" value="CCA56864.1"/>
    <property type="molecule type" value="Genomic_DNA"/>
</dbReference>
<dbReference type="KEGG" id="sve:SVEN_3578"/>
<dbReference type="CDD" id="cd00609">
    <property type="entry name" value="AAT_like"/>
    <property type="match status" value="1"/>
</dbReference>
<dbReference type="SMART" id="SM00345">
    <property type="entry name" value="HTH_GNTR"/>
    <property type="match status" value="1"/>
</dbReference>
<dbReference type="InterPro" id="IPR036388">
    <property type="entry name" value="WH-like_DNA-bd_sf"/>
</dbReference>
<evidence type="ECO:0000313" key="9">
    <source>
        <dbReference type="Proteomes" id="UP000006854"/>
    </source>
</evidence>
<dbReference type="SUPFAM" id="SSF46785">
    <property type="entry name" value="Winged helix' DNA-binding domain"/>
    <property type="match status" value="1"/>
</dbReference>
<dbReference type="Gene3D" id="3.40.640.10">
    <property type="entry name" value="Type I PLP-dependent aspartate aminotransferase-like (Major domain)"/>
    <property type="match status" value="1"/>
</dbReference>
<dbReference type="InterPro" id="IPR004839">
    <property type="entry name" value="Aminotransferase_I/II_large"/>
</dbReference>
<dbReference type="GeneID" id="51864131"/>
<keyword evidence="5" id="KW-0804">Transcription</keyword>
<dbReference type="PANTHER" id="PTHR46577:SF1">
    <property type="entry name" value="HTH-TYPE TRANSCRIPTIONAL REGULATORY PROTEIN GABR"/>
    <property type="match status" value="1"/>
</dbReference>
<keyword evidence="3" id="KW-0805">Transcription regulation</keyword>
<dbReference type="InterPro" id="IPR015421">
    <property type="entry name" value="PyrdxlP-dep_Trfase_major"/>
</dbReference>
<dbReference type="HOGENOM" id="CLU_017584_0_0_11"/>
<dbReference type="InterPro" id="IPR051446">
    <property type="entry name" value="HTH_trans_reg/aminotransferase"/>
</dbReference>
<feature type="region of interest" description="Disordered" evidence="6">
    <location>
        <begin position="1"/>
        <end position="21"/>
    </location>
</feature>
<keyword evidence="2" id="KW-0663">Pyridoxal phosphate</keyword>
<dbReference type="Gene3D" id="1.10.10.10">
    <property type="entry name" value="Winged helix-like DNA-binding domain superfamily/Winged helix DNA-binding domain"/>
    <property type="match status" value="1"/>
</dbReference>
<evidence type="ECO:0000256" key="2">
    <source>
        <dbReference type="ARBA" id="ARBA00022898"/>
    </source>
</evidence>
<dbReference type="Pfam" id="PF00392">
    <property type="entry name" value="GntR"/>
    <property type="match status" value="1"/>
</dbReference>
<dbReference type="RefSeq" id="WP_015034779.1">
    <property type="nucleotide sequence ID" value="NC_018750.1"/>
</dbReference>
<evidence type="ECO:0000313" key="8">
    <source>
        <dbReference type="EMBL" id="CCA56864.1"/>
    </source>
</evidence>
<dbReference type="eggNOG" id="COG1167">
    <property type="taxonomic scope" value="Bacteria"/>
</dbReference>
<dbReference type="PATRIC" id="fig|953739.5.peg.6053"/>
<dbReference type="SUPFAM" id="SSF53383">
    <property type="entry name" value="PLP-dependent transferases"/>
    <property type="match status" value="1"/>
</dbReference>
<keyword evidence="4" id="KW-0238">DNA-binding</keyword>
<evidence type="ECO:0000256" key="6">
    <source>
        <dbReference type="SAM" id="MobiDB-lite"/>
    </source>
</evidence>
<accession>F2RCW8</accession>
<evidence type="ECO:0000256" key="5">
    <source>
        <dbReference type="ARBA" id="ARBA00023163"/>
    </source>
</evidence>
<dbReference type="PANTHER" id="PTHR46577">
    <property type="entry name" value="HTH-TYPE TRANSCRIPTIONAL REGULATORY PROTEIN GABR"/>
    <property type="match status" value="1"/>
</dbReference>
<dbReference type="PROSITE" id="PS50949">
    <property type="entry name" value="HTH_GNTR"/>
    <property type="match status" value="1"/>
</dbReference>
<comment type="similarity">
    <text evidence="1">In the C-terminal section; belongs to the class-I pyridoxal-phosphate-dependent aminotransferase family.</text>
</comment>
<gene>
    <name evidence="8" type="ordered locus">SVEN_3578</name>
</gene>
<dbReference type="InterPro" id="IPR036390">
    <property type="entry name" value="WH_DNA-bd_sf"/>
</dbReference>
<dbReference type="GO" id="GO:0030170">
    <property type="term" value="F:pyridoxal phosphate binding"/>
    <property type="evidence" value="ECO:0007669"/>
    <property type="project" value="InterPro"/>
</dbReference>
<dbReference type="CDD" id="cd07377">
    <property type="entry name" value="WHTH_GntR"/>
    <property type="match status" value="1"/>
</dbReference>
<dbReference type="GO" id="GO:0003677">
    <property type="term" value="F:DNA binding"/>
    <property type="evidence" value="ECO:0007669"/>
    <property type="project" value="UniProtKB-KW"/>
</dbReference>
<feature type="domain" description="HTH gntR-type" evidence="7">
    <location>
        <begin position="36"/>
        <end position="104"/>
    </location>
</feature>
<organism evidence="8 9">
    <name type="scientific">Streptomyces venezuelae (strain ATCC 10712 / CBS 650.69 / DSM 40230 / JCM 4526 / NBRC 13096 / PD 04745)</name>
    <dbReference type="NCBI Taxonomy" id="953739"/>
    <lineage>
        <taxon>Bacteria</taxon>
        <taxon>Bacillati</taxon>
        <taxon>Actinomycetota</taxon>
        <taxon>Actinomycetes</taxon>
        <taxon>Kitasatosporales</taxon>
        <taxon>Streptomycetaceae</taxon>
        <taxon>Streptomyces</taxon>
    </lineage>
</organism>
<name>F2RCW8_STRVP</name>
<evidence type="ECO:0000256" key="4">
    <source>
        <dbReference type="ARBA" id="ARBA00023125"/>
    </source>
</evidence>
<keyword evidence="9" id="KW-1185">Reference proteome</keyword>
<dbReference type="Proteomes" id="UP000006854">
    <property type="component" value="Chromosome"/>
</dbReference>
<dbReference type="AlphaFoldDB" id="F2RCW8"/>
<dbReference type="OrthoDB" id="199743at2"/>